<organism evidence="3 4">
    <name type="scientific">Waddlia chondrophila (strain ATCC VR-1470 / WSU 86-1044)</name>
    <dbReference type="NCBI Taxonomy" id="716544"/>
    <lineage>
        <taxon>Bacteria</taxon>
        <taxon>Pseudomonadati</taxon>
        <taxon>Chlamydiota</taxon>
        <taxon>Chlamydiia</taxon>
        <taxon>Parachlamydiales</taxon>
        <taxon>Waddliaceae</taxon>
        <taxon>Waddlia</taxon>
    </lineage>
</organism>
<gene>
    <name evidence="3" type="ordered locus">wcw_0788</name>
</gene>
<dbReference type="eggNOG" id="COG1340">
    <property type="taxonomic scope" value="Bacteria"/>
</dbReference>
<dbReference type="KEGG" id="wch:wcw_0788"/>
<dbReference type="EMBL" id="CP001928">
    <property type="protein sequence ID" value="ADI38155.1"/>
    <property type="molecule type" value="Genomic_DNA"/>
</dbReference>
<evidence type="ECO:0000313" key="4">
    <source>
        <dbReference type="Proteomes" id="UP000001505"/>
    </source>
</evidence>
<keyword evidence="2" id="KW-1133">Transmembrane helix</keyword>
<keyword evidence="2" id="KW-0472">Membrane</keyword>
<dbReference type="eggNOG" id="COG0741">
    <property type="taxonomic scope" value="Bacteria"/>
</dbReference>
<dbReference type="Gene3D" id="1.20.1000.10">
    <property type="entry name" value="Guanylate-binding protein, C-terminal domain"/>
    <property type="match status" value="1"/>
</dbReference>
<feature type="transmembrane region" description="Helical" evidence="2">
    <location>
        <begin position="37"/>
        <end position="60"/>
    </location>
</feature>
<keyword evidence="1" id="KW-0175">Coiled coil</keyword>
<dbReference type="OrthoDB" id="700137at2"/>
<accession>D6YVJ4</accession>
<reference evidence="3 4" key="1">
    <citation type="journal article" date="2010" name="PLoS ONE">
        <title>The Waddlia genome: a window into chlamydial biology.</title>
        <authorList>
            <person name="Bertelli C."/>
            <person name="Collyn F."/>
            <person name="Croxatto A."/>
            <person name="Ruckert C."/>
            <person name="Polkinghorne A."/>
            <person name="Kebbi-Beghdadi C."/>
            <person name="Goesmann A."/>
            <person name="Vaughan L."/>
            <person name="Greub G."/>
        </authorList>
    </citation>
    <scope>NUCLEOTIDE SEQUENCE [LARGE SCALE GENOMIC DNA]</scope>
    <source>
        <strain evidence="4">ATCC VR-1470 / WSU 86-1044</strain>
    </source>
</reference>
<feature type="coiled-coil region" evidence="1">
    <location>
        <begin position="899"/>
        <end position="984"/>
    </location>
</feature>
<keyword evidence="2" id="KW-0812">Transmembrane</keyword>
<evidence type="ECO:0000313" key="3">
    <source>
        <dbReference type="EMBL" id="ADI38155.1"/>
    </source>
</evidence>
<protein>
    <submittedName>
        <fullName evidence="3">Uncharacterized protein</fullName>
    </submittedName>
</protein>
<dbReference type="STRING" id="716544.wcw_0788"/>
<name>D6YVJ4_WADCW</name>
<dbReference type="HOGENOM" id="CLU_292199_0_0_0"/>
<dbReference type="Proteomes" id="UP000001505">
    <property type="component" value="Chromosome"/>
</dbReference>
<dbReference type="RefSeq" id="WP_013181873.1">
    <property type="nucleotide sequence ID" value="NC_014225.1"/>
</dbReference>
<dbReference type="AlphaFoldDB" id="D6YVJ4"/>
<proteinExistence type="predicted"/>
<sequence length="1043" mass="117017">MQQVKNFFSYFNPTTDKYEGAWEAFDSALTFGQQLQVITLTALAALVSLPILGLGGLAAFRALVNHYVPYTADDLPDSFNGNTAGKVHDIGLNAFNPMGQAQFVENAKRLFNVASTFDALFDPELDTILEELFDKYKNGPILLTALKVGNPSERLEILKDAQKLDGSMDAAQEFLQLMKFVSEIKAKRETAVPRLERFGEGISKAAELKSLHRALESIPVEEEEELLNAASIIFKNFKTALERINCLQVIRNHISIGKRADAIAYHQKVLSTITSPTILADVLPLIQEQTKENLRAVEELVLLLSNPEDDGTVLLKCLRCIEGVSDDVSISLLENIYKCLDGLAGENLKPVLQILHHISGLTVERRTDVVAVALTHIRSSMHPTERRLIMSALCDLNDPAEVNKDELQDLIKTKKIIMEFFGKISNALDKQKMMKEIQRIPENQRESLFSTISPVLSQVASVEQFKELITGIKMIAPQHRNSVIANLSGKLSDPFDWLTIVRQALQDTQIKADSKQYLIELLRVETDQEIALDIANKIWDNRNVFGVVDGDDGDELFILLLGIVPIADGHARSPYTLYGRLLKMDKEISTPEVLKPTRDLQGVRVKMNQPHFEKMVRETKRVTFEELDSSVTFEFLEKLFSSFETRLSRLSSEERNKVWTSGVANCVVVNGAITAGNVKNAYELLRHTFMGTGGYVNQILKIKGADHQVVPTGYLHVYAVIKYVAACSIEIQSGSGLSSQEETLLRMLSSIQNCATGKSEGFAAFYNQLPHEYRKFGAAAASTPAEKAKAYLGGVVQKVIGSYLDHTSINRMAKELIGAPDDGQYVHTSKYLKNLIAKRVGMPWDISFDAYPGCINDTLFNRELQDVLEIFYKHVTPKDFANKVYKEMLEEIVPNRDEIKRIDEKLRQAKSALEKKMEEGNLPELRKSVNELNRQLSKVRIERNVEEVTRLTKELEEVRTKLKNEEERLGVASLKEKVELIEEEFEGPHKKVKTELTTQFMQLLSEKNLDGCFCSIDDTEMVHAITEKGVVLALIEAGYLAAS</sequence>
<evidence type="ECO:0000256" key="1">
    <source>
        <dbReference type="SAM" id="Coils"/>
    </source>
</evidence>
<keyword evidence="4" id="KW-1185">Reference proteome</keyword>
<evidence type="ECO:0000256" key="2">
    <source>
        <dbReference type="SAM" id="Phobius"/>
    </source>
</evidence>